<comment type="similarity">
    <text evidence="9">Belongs to the TrpF family.</text>
</comment>
<keyword evidence="8 9" id="KW-0413">Isomerase</keyword>
<reference evidence="11" key="1">
    <citation type="submission" date="2020-08" db="EMBL/GenBank/DDBJ databases">
        <authorList>
            <person name="Liu C."/>
            <person name="Sun Q."/>
        </authorList>
    </citation>
    <scope>NUCLEOTIDE SEQUENCE</scope>
    <source>
        <strain evidence="11">NSJ-65</strain>
    </source>
</reference>
<sequence>MIVQVYGILDPDEALAVIAAGADYIGICPPQYAGYDDTLTEVVSEETTSAILQATKGLCKRVLIALSDDPQVTYNMVERHHPDVIHISAPNFAATPEVVAHIRALDPAIKILQAIAVGSAKDIETARHYAGFVDMLILDSANPDDGMIGAAGVGHDRALDRAIVEAVDIPVIVAGGLGPDNVAQVIAETHPWGVDSLTGTNKIFPDGSFVKDIELVRAFCQNAKAAGQKL</sequence>
<evidence type="ECO:0000256" key="9">
    <source>
        <dbReference type="HAMAP-Rule" id="MF_00135"/>
    </source>
</evidence>
<keyword evidence="5 9" id="KW-0028">Amino-acid biosynthesis</keyword>
<keyword evidence="12" id="KW-1185">Reference proteome</keyword>
<dbReference type="Pfam" id="PF00697">
    <property type="entry name" value="PRAI"/>
    <property type="match status" value="1"/>
</dbReference>
<dbReference type="RefSeq" id="WP_186487251.1">
    <property type="nucleotide sequence ID" value="NZ_JACOGI010000001.1"/>
</dbReference>
<dbReference type="GO" id="GO:0004640">
    <property type="term" value="F:phosphoribosylanthranilate isomerase activity"/>
    <property type="evidence" value="ECO:0007669"/>
    <property type="project" value="UniProtKB-UniRule"/>
</dbReference>
<evidence type="ECO:0000256" key="4">
    <source>
        <dbReference type="ARBA" id="ARBA00022272"/>
    </source>
</evidence>
<dbReference type="InterPro" id="IPR001240">
    <property type="entry name" value="PRAI_dom"/>
</dbReference>
<evidence type="ECO:0000256" key="5">
    <source>
        <dbReference type="ARBA" id="ARBA00022605"/>
    </source>
</evidence>
<protein>
    <recommendedName>
        <fullName evidence="4 9">N-(5'-phosphoribosyl)anthranilate isomerase</fullName>
        <shortName evidence="9">PRAI</shortName>
        <ecNumber evidence="3 9">5.3.1.24</ecNumber>
    </recommendedName>
</protein>
<keyword evidence="7 9" id="KW-0057">Aromatic amino acid biosynthesis</keyword>
<dbReference type="PANTHER" id="PTHR42894:SF1">
    <property type="entry name" value="N-(5'-PHOSPHORIBOSYL)ANTHRANILATE ISOMERASE"/>
    <property type="match status" value="1"/>
</dbReference>
<dbReference type="CDD" id="cd00405">
    <property type="entry name" value="PRAI"/>
    <property type="match status" value="1"/>
</dbReference>
<dbReference type="Gene3D" id="3.20.20.70">
    <property type="entry name" value="Aldolase class I"/>
    <property type="match status" value="1"/>
</dbReference>
<evidence type="ECO:0000313" key="12">
    <source>
        <dbReference type="Proteomes" id="UP000597668"/>
    </source>
</evidence>
<feature type="domain" description="N-(5'phosphoribosyl) anthranilate isomerase (PRAI)" evidence="10">
    <location>
        <begin position="102"/>
        <end position="222"/>
    </location>
</feature>
<dbReference type="GO" id="GO:0000162">
    <property type="term" value="P:L-tryptophan biosynthetic process"/>
    <property type="evidence" value="ECO:0007669"/>
    <property type="project" value="UniProtKB-UniRule"/>
</dbReference>
<dbReference type="InterPro" id="IPR011060">
    <property type="entry name" value="RibuloseP-bd_barrel"/>
</dbReference>
<organism evidence="11 12">
    <name type="scientific">Neobittarella massiliensis</name>
    <name type="common">ex Bilen et al. 2018</name>
    <dbReference type="NCBI Taxonomy" id="2041842"/>
    <lineage>
        <taxon>Bacteria</taxon>
        <taxon>Bacillati</taxon>
        <taxon>Bacillota</taxon>
        <taxon>Clostridia</taxon>
        <taxon>Eubacteriales</taxon>
        <taxon>Oscillospiraceae</taxon>
        <taxon>Neobittarella (ex Bilen et al. 2018)</taxon>
    </lineage>
</organism>
<dbReference type="Proteomes" id="UP000597668">
    <property type="component" value="Unassembled WGS sequence"/>
</dbReference>
<evidence type="ECO:0000256" key="6">
    <source>
        <dbReference type="ARBA" id="ARBA00022822"/>
    </source>
</evidence>
<gene>
    <name evidence="9" type="primary">trpF</name>
    <name evidence="11" type="ORF">H8K20_01345</name>
</gene>
<dbReference type="EMBL" id="JACOGI010000001">
    <property type="protein sequence ID" value="MBC3515036.1"/>
    <property type="molecule type" value="Genomic_DNA"/>
</dbReference>
<dbReference type="InterPro" id="IPR013785">
    <property type="entry name" value="Aldolase_TIM"/>
</dbReference>
<evidence type="ECO:0000256" key="8">
    <source>
        <dbReference type="ARBA" id="ARBA00023235"/>
    </source>
</evidence>
<comment type="pathway">
    <text evidence="2 9">Amino-acid biosynthesis; L-tryptophan biosynthesis; L-tryptophan from chorismate: step 3/5.</text>
</comment>
<comment type="catalytic activity">
    <reaction evidence="1 9">
        <text>N-(5-phospho-beta-D-ribosyl)anthranilate = 1-(2-carboxyphenylamino)-1-deoxy-D-ribulose 5-phosphate</text>
        <dbReference type="Rhea" id="RHEA:21540"/>
        <dbReference type="ChEBI" id="CHEBI:18277"/>
        <dbReference type="ChEBI" id="CHEBI:58613"/>
        <dbReference type="EC" id="5.3.1.24"/>
    </reaction>
</comment>
<dbReference type="PANTHER" id="PTHR42894">
    <property type="entry name" value="N-(5'-PHOSPHORIBOSYL)ANTHRANILATE ISOMERASE"/>
    <property type="match status" value="1"/>
</dbReference>
<evidence type="ECO:0000256" key="3">
    <source>
        <dbReference type="ARBA" id="ARBA00012572"/>
    </source>
</evidence>
<proteinExistence type="inferred from homology"/>
<dbReference type="EC" id="5.3.1.24" evidence="3 9"/>
<evidence type="ECO:0000256" key="1">
    <source>
        <dbReference type="ARBA" id="ARBA00001164"/>
    </source>
</evidence>
<dbReference type="SUPFAM" id="SSF51366">
    <property type="entry name" value="Ribulose-phoshate binding barrel"/>
    <property type="match status" value="1"/>
</dbReference>
<keyword evidence="6 9" id="KW-0822">Tryptophan biosynthesis</keyword>
<accession>A0A8J6IIH4</accession>
<evidence type="ECO:0000259" key="10">
    <source>
        <dbReference type="Pfam" id="PF00697"/>
    </source>
</evidence>
<comment type="caution">
    <text evidence="11">The sequence shown here is derived from an EMBL/GenBank/DDBJ whole genome shotgun (WGS) entry which is preliminary data.</text>
</comment>
<evidence type="ECO:0000256" key="2">
    <source>
        <dbReference type="ARBA" id="ARBA00004664"/>
    </source>
</evidence>
<evidence type="ECO:0000256" key="7">
    <source>
        <dbReference type="ARBA" id="ARBA00023141"/>
    </source>
</evidence>
<dbReference type="AlphaFoldDB" id="A0A8J6IIH4"/>
<dbReference type="UniPathway" id="UPA00035">
    <property type="reaction ID" value="UER00042"/>
</dbReference>
<evidence type="ECO:0000313" key="11">
    <source>
        <dbReference type="EMBL" id="MBC3515036.1"/>
    </source>
</evidence>
<name>A0A8J6IIH4_9FIRM</name>
<dbReference type="HAMAP" id="MF_00135">
    <property type="entry name" value="PRAI"/>
    <property type="match status" value="1"/>
</dbReference>
<dbReference type="InterPro" id="IPR044643">
    <property type="entry name" value="TrpF_fam"/>
</dbReference>